<dbReference type="Proteomes" id="UP000078397">
    <property type="component" value="Unassembled WGS sequence"/>
</dbReference>
<keyword evidence="3" id="KW-1185">Reference proteome</keyword>
<dbReference type="GeneID" id="28857205"/>
<dbReference type="KEGG" id="pchm:VFPPC_15458"/>
<protein>
    <submittedName>
        <fullName evidence="2">Uncharacterized protein</fullName>
    </submittedName>
</protein>
<sequence length="131" mass="14536">MQSPLPKIKKERKRKAKSPQVAIQPACPSLPRPCVPGIQCLVQMFKCSNVGCGVWSAKGTLNQSRPDIKLGNSRIPATIRDSMTLAIVFNRLLACQAIKWAKLHVLHIYAKLRIKSSRPSTLHKSGLTLRL</sequence>
<gene>
    <name evidence="2" type="ORF">VFPPC_15458</name>
</gene>
<dbReference type="RefSeq" id="XP_018146159.1">
    <property type="nucleotide sequence ID" value="XM_018293211.1"/>
</dbReference>
<dbReference type="EMBL" id="LSBJ02000002">
    <property type="protein sequence ID" value="OAQ69622.1"/>
    <property type="molecule type" value="Genomic_DNA"/>
</dbReference>
<dbReference type="AlphaFoldDB" id="A0A179FVI1"/>
<feature type="region of interest" description="Disordered" evidence="1">
    <location>
        <begin position="1"/>
        <end position="21"/>
    </location>
</feature>
<accession>A0A179FVI1</accession>
<evidence type="ECO:0000313" key="3">
    <source>
        <dbReference type="Proteomes" id="UP000078397"/>
    </source>
</evidence>
<feature type="compositionally biased region" description="Basic residues" evidence="1">
    <location>
        <begin position="7"/>
        <end position="17"/>
    </location>
</feature>
<reference evidence="2 3" key="1">
    <citation type="journal article" date="2016" name="PLoS Pathog.">
        <title>Biosynthesis of antibiotic leucinostatins in bio-control fungus Purpureocillium lilacinum and their inhibition on phytophthora revealed by genome mining.</title>
        <authorList>
            <person name="Wang G."/>
            <person name="Liu Z."/>
            <person name="Lin R."/>
            <person name="Li E."/>
            <person name="Mao Z."/>
            <person name="Ling J."/>
            <person name="Yang Y."/>
            <person name="Yin W.B."/>
            <person name="Xie B."/>
        </authorList>
    </citation>
    <scope>NUCLEOTIDE SEQUENCE [LARGE SCALE GENOMIC DNA]</scope>
    <source>
        <strain evidence="2">170</strain>
    </source>
</reference>
<proteinExistence type="predicted"/>
<evidence type="ECO:0000256" key="1">
    <source>
        <dbReference type="SAM" id="MobiDB-lite"/>
    </source>
</evidence>
<name>A0A179FVI1_METCM</name>
<comment type="caution">
    <text evidence="2">The sequence shown here is derived from an EMBL/GenBank/DDBJ whole genome shotgun (WGS) entry which is preliminary data.</text>
</comment>
<organism evidence="2 3">
    <name type="scientific">Pochonia chlamydosporia 170</name>
    <dbReference type="NCBI Taxonomy" id="1380566"/>
    <lineage>
        <taxon>Eukaryota</taxon>
        <taxon>Fungi</taxon>
        <taxon>Dikarya</taxon>
        <taxon>Ascomycota</taxon>
        <taxon>Pezizomycotina</taxon>
        <taxon>Sordariomycetes</taxon>
        <taxon>Hypocreomycetidae</taxon>
        <taxon>Hypocreales</taxon>
        <taxon>Clavicipitaceae</taxon>
        <taxon>Pochonia</taxon>
    </lineage>
</organism>
<evidence type="ECO:0000313" key="2">
    <source>
        <dbReference type="EMBL" id="OAQ69622.1"/>
    </source>
</evidence>